<dbReference type="PIRSF" id="PIRSF000770">
    <property type="entry name" value="RNA_pol_sigma-SigE/K"/>
    <property type="match status" value="1"/>
</dbReference>
<gene>
    <name evidence="6" type="ordered locus">LFE_0289</name>
</gene>
<dbReference type="InterPro" id="IPR012845">
    <property type="entry name" value="RNA_pol_sigma_FliA_WhiG"/>
</dbReference>
<evidence type="ECO:0000313" key="7">
    <source>
        <dbReference type="Proteomes" id="UP000007382"/>
    </source>
</evidence>
<evidence type="ECO:0000259" key="5">
    <source>
        <dbReference type="PROSITE" id="PS00716"/>
    </source>
</evidence>
<dbReference type="OrthoDB" id="9799825at2"/>
<dbReference type="PATRIC" id="fig|1162668.3.peg.332"/>
<evidence type="ECO:0000256" key="4">
    <source>
        <dbReference type="ARBA" id="ARBA00023163"/>
    </source>
</evidence>
<dbReference type="GO" id="GO:0006352">
    <property type="term" value="P:DNA-templated transcription initiation"/>
    <property type="evidence" value="ECO:0007669"/>
    <property type="project" value="InterPro"/>
</dbReference>
<dbReference type="NCBIfam" id="TIGR02937">
    <property type="entry name" value="sigma70-ECF"/>
    <property type="match status" value="1"/>
</dbReference>
<dbReference type="InterPro" id="IPR007630">
    <property type="entry name" value="RNA_pol_sigma70_r4"/>
</dbReference>
<dbReference type="STRING" id="1162668.LFE_0289"/>
<dbReference type="InterPro" id="IPR007627">
    <property type="entry name" value="RNA_pol_sigma70_r2"/>
</dbReference>
<keyword evidence="2" id="KW-0731">Sigma factor</keyword>
<sequence length="239" mass="26887">MMELDEASLKEFAVTIKFFAMRYAHRLPPEIDVDDLVSVGMTGLIDAAKRFDPSRGIKFKTMAEHRIRGAMLDEIRSADWVPRSVREKASAVHAVRETLRATLLREPSDSEMAKALSLPLDEYLTLENEIEPHHLYSIEDLFEMEDGSGSSILDRLVVPGEADPLSEFLKSEESTLLEKALDALPEKQRLVLSLYYYDELSMKEVAAVLEVSESRVSQIHTLAIKNLKKALLSSGHKEG</sequence>
<dbReference type="AlphaFoldDB" id="I0IL62"/>
<accession>I0IL62</accession>
<dbReference type="HOGENOM" id="CLU_014793_8_1_0"/>
<dbReference type="CDD" id="cd06171">
    <property type="entry name" value="Sigma70_r4"/>
    <property type="match status" value="1"/>
</dbReference>
<dbReference type="SUPFAM" id="SSF88946">
    <property type="entry name" value="Sigma2 domain of RNA polymerase sigma factors"/>
    <property type="match status" value="1"/>
</dbReference>
<dbReference type="eggNOG" id="COG1191">
    <property type="taxonomic scope" value="Bacteria"/>
</dbReference>
<dbReference type="SUPFAM" id="SSF88659">
    <property type="entry name" value="Sigma3 and sigma4 domains of RNA polymerase sigma factors"/>
    <property type="match status" value="2"/>
</dbReference>
<dbReference type="InterPro" id="IPR014284">
    <property type="entry name" value="RNA_pol_sigma-70_dom"/>
</dbReference>
<proteinExistence type="predicted"/>
<dbReference type="Pfam" id="PF04542">
    <property type="entry name" value="Sigma70_r2"/>
    <property type="match status" value="1"/>
</dbReference>
<dbReference type="PROSITE" id="PS00716">
    <property type="entry name" value="SIGMA70_2"/>
    <property type="match status" value="1"/>
</dbReference>
<keyword evidence="1" id="KW-0805">Transcription regulation</keyword>
<dbReference type="GO" id="GO:0003677">
    <property type="term" value="F:DNA binding"/>
    <property type="evidence" value="ECO:0007669"/>
    <property type="project" value="UniProtKB-KW"/>
</dbReference>
<dbReference type="PANTHER" id="PTHR30385">
    <property type="entry name" value="SIGMA FACTOR F FLAGELLAR"/>
    <property type="match status" value="1"/>
</dbReference>
<keyword evidence="4" id="KW-0804">Transcription</keyword>
<evidence type="ECO:0000256" key="3">
    <source>
        <dbReference type="ARBA" id="ARBA00023125"/>
    </source>
</evidence>
<reference evidence="7" key="2">
    <citation type="submission" date="2012-03" db="EMBL/GenBank/DDBJ databases">
        <title>The complete genome sequence of the pioneer microbe on fresh volcanic deposit, Leptospirillum ferrooxidans strain C2-3.</title>
        <authorList>
            <person name="Fujimura R."/>
            <person name="Sato Y."/>
            <person name="Nishizawa T."/>
            <person name="Nanba K."/>
            <person name="Oshima K."/>
            <person name="Hattori M."/>
            <person name="Kamijo T."/>
            <person name="Ohta H."/>
        </authorList>
    </citation>
    <scope>NUCLEOTIDE SEQUENCE [LARGE SCALE GENOMIC DNA]</scope>
    <source>
        <strain evidence="7">C2-3</strain>
    </source>
</reference>
<dbReference type="KEGG" id="lfc:LFE_0289"/>
<feature type="domain" description="RNA polymerase sigma-70" evidence="5">
    <location>
        <begin position="201"/>
        <end position="227"/>
    </location>
</feature>
<keyword evidence="7" id="KW-1185">Reference proteome</keyword>
<name>I0IL62_LEPFC</name>
<reference evidence="6 7" key="1">
    <citation type="journal article" date="2012" name="J. Bacteriol.">
        <title>Complete Genome Sequence of Leptospirillum ferrooxidans Strain C2-3, Isolated from a Fresh Volcanic Ash Deposit on the Island of Miyake, Japan.</title>
        <authorList>
            <person name="Fujimura R."/>
            <person name="Sato Y."/>
            <person name="Nishizawa T."/>
            <person name="Oshima K."/>
            <person name="Kim S.-W."/>
            <person name="Hattori M."/>
            <person name="Kamijo T."/>
            <person name="Ohta H."/>
        </authorList>
    </citation>
    <scope>NUCLEOTIDE SEQUENCE [LARGE SCALE GENOMIC DNA]</scope>
    <source>
        <strain evidence="6 7">C2-3</strain>
    </source>
</reference>
<dbReference type="GO" id="GO:0003899">
    <property type="term" value="F:DNA-directed RNA polymerase activity"/>
    <property type="evidence" value="ECO:0007669"/>
    <property type="project" value="InterPro"/>
</dbReference>
<protein>
    <recommendedName>
        <fullName evidence="5">RNA polymerase sigma-70 domain-containing protein</fullName>
    </recommendedName>
</protein>
<dbReference type="EMBL" id="AP012342">
    <property type="protein sequence ID" value="BAM06011.1"/>
    <property type="molecule type" value="Genomic_DNA"/>
</dbReference>
<dbReference type="Gene3D" id="1.20.140.160">
    <property type="match status" value="1"/>
</dbReference>
<dbReference type="InterPro" id="IPR013325">
    <property type="entry name" value="RNA_pol_sigma_r2"/>
</dbReference>
<dbReference type="InterPro" id="IPR013324">
    <property type="entry name" value="RNA_pol_sigma_r3/r4-like"/>
</dbReference>
<dbReference type="NCBIfam" id="TIGR02479">
    <property type="entry name" value="FliA_WhiG"/>
    <property type="match status" value="1"/>
</dbReference>
<dbReference type="NCBIfam" id="NF005413">
    <property type="entry name" value="PRK06986.1"/>
    <property type="match status" value="1"/>
</dbReference>
<dbReference type="Pfam" id="PF04545">
    <property type="entry name" value="Sigma70_r4"/>
    <property type="match status" value="1"/>
</dbReference>
<keyword evidence="3" id="KW-0238">DNA-binding</keyword>
<dbReference type="PRINTS" id="PR00046">
    <property type="entry name" value="SIGMA70FCT"/>
</dbReference>
<dbReference type="GO" id="GO:0016987">
    <property type="term" value="F:sigma factor activity"/>
    <property type="evidence" value="ECO:0007669"/>
    <property type="project" value="UniProtKB-KW"/>
</dbReference>
<evidence type="ECO:0000256" key="1">
    <source>
        <dbReference type="ARBA" id="ARBA00023015"/>
    </source>
</evidence>
<evidence type="ECO:0000256" key="2">
    <source>
        <dbReference type="ARBA" id="ARBA00023082"/>
    </source>
</evidence>
<dbReference type="RefSeq" id="WP_014448504.1">
    <property type="nucleotide sequence ID" value="NC_017094.1"/>
</dbReference>
<dbReference type="Proteomes" id="UP000007382">
    <property type="component" value="Chromosome"/>
</dbReference>
<dbReference type="Gene3D" id="1.10.1740.10">
    <property type="match status" value="1"/>
</dbReference>
<evidence type="ECO:0000313" key="6">
    <source>
        <dbReference type="EMBL" id="BAM06011.1"/>
    </source>
</evidence>
<dbReference type="PANTHER" id="PTHR30385:SF7">
    <property type="entry name" value="RNA POLYMERASE SIGMA FACTOR FLIA"/>
    <property type="match status" value="1"/>
</dbReference>
<organism evidence="6 7">
    <name type="scientific">Leptospirillum ferrooxidans (strain C2-3)</name>
    <dbReference type="NCBI Taxonomy" id="1162668"/>
    <lineage>
        <taxon>Bacteria</taxon>
        <taxon>Pseudomonadati</taxon>
        <taxon>Nitrospirota</taxon>
        <taxon>Nitrospiria</taxon>
        <taxon>Nitrospirales</taxon>
        <taxon>Nitrospiraceae</taxon>
        <taxon>Leptospirillum</taxon>
    </lineage>
</organism>
<dbReference type="InterPro" id="IPR000943">
    <property type="entry name" value="RNA_pol_sigma70"/>
</dbReference>